<gene>
    <name evidence="2" type="ORF">BWI75_12550</name>
</gene>
<dbReference type="OrthoDB" id="128043at2"/>
<accession>A0A6N8FYD9</accession>
<name>A0A6N8FYD9_9CHRO</name>
<evidence type="ECO:0000313" key="2">
    <source>
        <dbReference type="EMBL" id="MUL37147.1"/>
    </source>
</evidence>
<evidence type="ECO:0008006" key="4">
    <source>
        <dbReference type="Google" id="ProtNLM"/>
    </source>
</evidence>
<proteinExistence type="predicted"/>
<reference evidence="2 3" key="1">
    <citation type="journal article" date="2019" name="Front. Microbiol.">
        <title>Genomic Features for Desiccation Tolerance and Sugar Biosynthesis in the Extremophile Gloeocapsopsis sp. UTEX B3054.</title>
        <authorList>
            <person name="Urrejola C."/>
            <person name="Alcorta J."/>
            <person name="Salas L."/>
            <person name="Vasquez M."/>
            <person name="Polz M.F."/>
            <person name="Vicuna R."/>
            <person name="Diez B."/>
        </authorList>
    </citation>
    <scope>NUCLEOTIDE SEQUENCE [LARGE SCALE GENOMIC DNA]</scope>
    <source>
        <strain evidence="2 3">1H9</strain>
    </source>
</reference>
<feature type="signal peptide" evidence="1">
    <location>
        <begin position="1"/>
        <end position="26"/>
    </location>
</feature>
<protein>
    <recommendedName>
        <fullName evidence="4">YtkA-like domain-containing protein</fullName>
    </recommendedName>
</protein>
<dbReference type="PROSITE" id="PS51257">
    <property type="entry name" value="PROKAR_LIPOPROTEIN"/>
    <property type="match status" value="1"/>
</dbReference>
<keyword evidence="3" id="KW-1185">Reference proteome</keyword>
<comment type="caution">
    <text evidence="2">The sequence shown here is derived from an EMBL/GenBank/DDBJ whole genome shotgun (WGS) entry which is preliminary data.</text>
</comment>
<keyword evidence="1" id="KW-0732">Signal</keyword>
<sequence>MKRFMTAVATVTTLWLVQSCSLSPNAEEQLTATAIEQHNDEHAVNAGSHNTHSADSAGNETIDEFAQAKLTVPNTIAFNTLTPLTINIQDATGEAIKDFETFQDMQMHLILVSDDLQVFSHLHPTYQENGRFTVETRFPQSGGYTLFSDYKPAGQAEQVSVMKVQVPGNRPLTPPANLSRTKTVANTKVDFNVSQETIKAGEEVTLTFDLQDAATNQPVTNLQPYLGEGGHLVILQQSSSLTKEDYVHAHAMDGTSPGQVQFITRFPRAGMYKLWGQFNRNGEVITSDFWVEVS</sequence>
<feature type="chain" id="PRO_5026668746" description="YtkA-like domain-containing protein" evidence="1">
    <location>
        <begin position="27"/>
        <end position="294"/>
    </location>
</feature>
<dbReference type="EMBL" id="NAPY01000017">
    <property type="protein sequence ID" value="MUL37147.1"/>
    <property type="molecule type" value="Genomic_DNA"/>
</dbReference>
<evidence type="ECO:0000256" key="1">
    <source>
        <dbReference type="SAM" id="SignalP"/>
    </source>
</evidence>
<evidence type="ECO:0000313" key="3">
    <source>
        <dbReference type="Proteomes" id="UP000441797"/>
    </source>
</evidence>
<dbReference type="Proteomes" id="UP000441797">
    <property type="component" value="Unassembled WGS sequence"/>
</dbReference>
<dbReference type="RefSeq" id="WP_105219706.1">
    <property type="nucleotide sequence ID" value="NZ_CAWNSU010000044.1"/>
</dbReference>
<organism evidence="2 3">
    <name type="scientific">Gloeocapsopsis dulcis AAB1 = 1H9</name>
    <dbReference type="NCBI Taxonomy" id="1433147"/>
    <lineage>
        <taxon>Bacteria</taxon>
        <taxon>Bacillati</taxon>
        <taxon>Cyanobacteriota</taxon>
        <taxon>Cyanophyceae</taxon>
        <taxon>Oscillatoriophycideae</taxon>
        <taxon>Chroococcales</taxon>
        <taxon>Chroococcaceae</taxon>
        <taxon>Gloeocapsopsis</taxon>
        <taxon>Gloeocapsopsis dulcis</taxon>
    </lineage>
</organism>
<dbReference type="AlphaFoldDB" id="A0A6N8FYD9"/>